<evidence type="ECO:0000256" key="11">
    <source>
        <dbReference type="SAM" id="Coils"/>
    </source>
</evidence>
<dbReference type="SUPFAM" id="SSF56112">
    <property type="entry name" value="Protein kinase-like (PK-like)"/>
    <property type="match status" value="1"/>
</dbReference>
<feature type="binding site" evidence="10">
    <location>
        <position position="132"/>
    </location>
    <ligand>
        <name>ATP</name>
        <dbReference type="ChEBI" id="CHEBI:30616"/>
    </ligand>
</feature>
<evidence type="ECO:0000313" key="13">
    <source>
        <dbReference type="EMBL" id="BBM82143.1"/>
    </source>
</evidence>
<evidence type="ECO:0000256" key="4">
    <source>
        <dbReference type="ARBA" id="ARBA00022679"/>
    </source>
</evidence>
<dbReference type="PROSITE" id="PS00678">
    <property type="entry name" value="WD_REPEATS_1"/>
    <property type="match status" value="1"/>
</dbReference>
<evidence type="ECO:0000256" key="7">
    <source>
        <dbReference type="ARBA" id="ARBA00022777"/>
    </source>
</evidence>
<feature type="coiled-coil region" evidence="11">
    <location>
        <begin position="411"/>
        <end position="452"/>
    </location>
</feature>
<dbReference type="InterPro" id="IPR000719">
    <property type="entry name" value="Prot_kinase_dom"/>
</dbReference>
<dbReference type="Gene3D" id="2.130.10.10">
    <property type="entry name" value="YVTN repeat-like/Quinoprotein amine dehydrogenase"/>
    <property type="match status" value="2"/>
</dbReference>
<evidence type="ECO:0000256" key="3">
    <source>
        <dbReference type="ARBA" id="ARBA00022574"/>
    </source>
</evidence>
<dbReference type="PROSITE" id="PS50082">
    <property type="entry name" value="WD_REPEATS_2"/>
    <property type="match status" value="1"/>
</dbReference>
<keyword evidence="8 10" id="KW-0067">ATP-binding</keyword>
<dbReference type="InterPro" id="IPR017441">
    <property type="entry name" value="Protein_kinase_ATP_BS"/>
</dbReference>
<keyword evidence="14" id="KW-1185">Reference proteome</keyword>
<sequence length="1121" mass="129998">MEELQRWQHFFLNYLLLQHAALKQNITQNVAHTAMQKLTPNKIWVAEKQVYGVSAVHNILNHFQQQEIVDNNDIHFVHKLLQPNSNTTQSIATIEVGRMFEHYFVEQELGKGGMGTVYKAKDTTLGRYVALKVLNKNNLDKNDIDRFIREVKTMAQVNHEGVVSLLEVRESPFYYFTMDYIDGVSFSDYIKKNPLMPTKTTASMMYKVTIAIEHAHSLGILHRDIKPSNILIDQQQQPKVLDFGLAKTQDSELSQQGDVVGTPAYMSPEQANGDLVDKRTDIYSIGATLYEAMCGRPPFQGQTFLNVINQVFNDDPIAPRKLNPDIPRELEAICLKCLHKEQAKRYQNAQLLASDLQNFIHDRPIMARPPSNLQALRKWMMRNKAISMLIFSIAFTLYVTISSNWQLSTVNQQMTKKNQELEQNKRLLLESNRELSEKNKKIELLRKKEQQRLYRSSIALLYSLTTQDAYERATHELQNLHKKNNLEYALLYKKIQSLQNTQYPYFSFAVAPNGKYFAFTDATFVIVYDINNLQKPIAKHNLAVIVQGIRFHPYKDEMFVGTYHNFFFKLKLQKTPSQFKIRQHKFVNPYYKEDEKFGNVTNRVVKFSTSGKIVAYCDFVGQTNIIFFDWEREKFAHRHIQKSTAFDTKRVYQSGFFGNTFFFIENFNSSDRIYYLDKDLQQRYLPKTATQTLITSFDIHKNNIVIGKLTGEIEWGSLSENNGRIAYQRKHSFTAHRGTVHKVHFYKQGKVILSSGKDDYIKISNIRGKTIYKKQTENPSAISWLPQKQLLFSASPSGTLVWNLTQKYPYTISTGSTALLKEITHSPDGHYAVTSAEAPLYYIWDIHAQKFINTVPVLDFGTSKRVVFSNADEILTLNTSQRILRYSYISKANSRQQILQYKSTGKTHERFIIDFAIHNNEIFTMSHVYIRVWDLHTKKFKRQWKMSIPGISAILPYNDDLLLVIATESRKSQCFFVGKQNGSIRNSFILKKGENQRFIVTNAKLIPYKNSKALVVTDRDTSKIYMYTCAIQNEQQKIATFAGHKNTINDIIFHANYTRMISCSDDHTVKIWDLQNMREYRYDSLMTITEYDAPVTDVMITPQNKLITSSGNQLQIWDLQD</sequence>
<dbReference type="InterPro" id="IPR011009">
    <property type="entry name" value="Kinase-like_dom_sf"/>
</dbReference>
<evidence type="ECO:0000256" key="9">
    <source>
        <dbReference type="PROSITE-ProRule" id="PRU00221"/>
    </source>
</evidence>
<dbReference type="InterPro" id="IPR008271">
    <property type="entry name" value="Ser/Thr_kinase_AS"/>
</dbReference>
<dbReference type="InterPro" id="IPR019775">
    <property type="entry name" value="WD40_repeat_CS"/>
</dbReference>
<dbReference type="AlphaFoldDB" id="A0A5S9F1J8"/>
<dbReference type="EC" id="2.7.11.1" evidence="1"/>
<dbReference type="PANTHER" id="PTHR43289">
    <property type="entry name" value="MITOGEN-ACTIVATED PROTEIN KINASE KINASE KINASE 20-RELATED"/>
    <property type="match status" value="1"/>
</dbReference>
<dbReference type="GO" id="GO:0005524">
    <property type="term" value="F:ATP binding"/>
    <property type="evidence" value="ECO:0007669"/>
    <property type="project" value="UniProtKB-UniRule"/>
</dbReference>
<evidence type="ECO:0000256" key="6">
    <source>
        <dbReference type="ARBA" id="ARBA00022741"/>
    </source>
</evidence>
<proteinExistence type="predicted"/>
<dbReference type="SUPFAM" id="SSF50978">
    <property type="entry name" value="WD40 repeat-like"/>
    <property type="match status" value="1"/>
</dbReference>
<dbReference type="Pfam" id="PF00400">
    <property type="entry name" value="WD40"/>
    <property type="match status" value="2"/>
</dbReference>
<dbReference type="FunFam" id="1.10.510.10:FF:000021">
    <property type="entry name" value="Serine/threonine protein kinase"/>
    <property type="match status" value="1"/>
</dbReference>
<protein>
    <recommendedName>
        <fullName evidence="1">non-specific serine/threonine protein kinase</fullName>
        <ecNumber evidence="1">2.7.11.1</ecNumber>
    </recommendedName>
</protein>
<dbReference type="Proteomes" id="UP000326354">
    <property type="component" value="Chromosome"/>
</dbReference>
<dbReference type="KEGG" id="uam:UABAM_00486"/>
<dbReference type="Pfam" id="PF00069">
    <property type="entry name" value="Pkinase"/>
    <property type="match status" value="1"/>
</dbReference>
<keyword evidence="2" id="KW-0723">Serine/threonine-protein kinase</keyword>
<dbReference type="Gene3D" id="1.10.510.10">
    <property type="entry name" value="Transferase(Phosphotransferase) domain 1"/>
    <property type="match status" value="1"/>
</dbReference>
<keyword evidence="5" id="KW-0677">Repeat</keyword>
<evidence type="ECO:0000256" key="1">
    <source>
        <dbReference type="ARBA" id="ARBA00012513"/>
    </source>
</evidence>
<dbReference type="SMART" id="SM00220">
    <property type="entry name" value="S_TKc"/>
    <property type="match status" value="1"/>
</dbReference>
<feature type="repeat" description="WD" evidence="9">
    <location>
        <begin position="1041"/>
        <end position="1082"/>
    </location>
</feature>
<dbReference type="PROSITE" id="PS00107">
    <property type="entry name" value="PROTEIN_KINASE_ATP"/>
    <property type="match status" value="1"/>
</dbReference>
<keyword evidence="4" id="KW-0808">Transferase</keyword>
<keyword evidence="7 13" id="KW-0418">Kinase</keyword>
<reference evidence="13 14" key="1">
    <citation type="submission" date="2019-08" db="EMBL/GenBank/DDBJ databases">
        <title>Complete genome sequence of Candidatus Uab amorphum.</title>
        <authorList>
            <person name="Shiratori T."/>
            <person name="Suzuki S."/>
            <person name="Kakizawa Y."/>
            <person name="Ishida K."/>
        </authorList>
    </citation>
    <scope>NUCLEOTIDE SEQUENCE [LARGE SCALE GENOMIC DNA]</scope>
    <source>
        <strain evidence="13 14">SRT547</strain>
    </source>
</reference>
<evidence type="ECO:0000256" key="10">
    <source>
        <dbReference type="PROSITE-ProRule" id="PRU10141"/>
    </source>
</evidence>
<dbReference type="PROSITE" id="PS00108">
    <property type="entry name" value="PROTEIN_KINASE_ST"/>
    <property type="match status" value="1"/>
</dbReference>
<accession>A0A5S9F1J8</accession>
<evidence type="ECO:0000313" key="14">
    <source>
        <dbReference type="Proteomes" id="UP000326354"/>
    </source>
</evidence>
<evidence type="ECO:0000259" key="12">
    <source>
        <dbReference type="PROSITE" id="PS50011"/>
    </source>
</evidence>
<dbReference type="SUPFAM" id="SSF82171">
    <property type="entry name" value="DPP6 N-terminal domain-like"/>
    <property type="match status" value="1"/>
</dbReference>
<dbReference type="PROSITE" id="PS50294">
    <property type="entry name" value="WD_REPEATS_REGION"/>
    <property type="match status" value="1"/>
</dbReference>
<dbReference type="SMART" id="SM00320">
    <property type="entry name" value="WD40"/>
    <property type="match status" value="6"/>
</dbReference>
<name>A0A5S9F1J8_UABAM</name>
<dbReference type="CDD" id="cd14014">
    <property type="entry name" value="STKc_PknB_like"/>
    <property type="match status" value="1"/>
</dbReference>
<gene>
    <name evidence="13" type="ORF">UABAM_00486</name>
</gene>
<dbReference type="PROSITE" id="PS50011">
    <property type="entry name" value="PROTEIN_KINASE_DOM"/>
    <property type="match status" value="1"/>
</dbReference>
<organism evidence="13 14">
    <name type="scientific">Uabimicrobium amorphum</name>
    <dbReference type="NCBI Taxonomy" id="2596890"/>
    <lineage>
        <taxon>Bacteria</taxon>
        <taxon>Pseudomonadati</taxon>
        <taxon>Planctomycetota</taxon>
        <taxon>Candidatus Uabimicrobiia</taxon>
        <taxon>Candidatus Uabimicrobiales</taxon>
        <taxon>Candidatus Uabimicrobiaceae</taxon>
        <taxon>Candidatus Uabimicrobium</taxon>
    </lineage>
</organism>
<dbReference type="EMBL" id="AP019860">
    <property type="protein sequence ID" value="BBM82143.1"/>
    <property type="molecule type" value="Genomic_DNA"/>
</dbReference>
<dbReference type="InterPro" id="IPR036322">
    <property type="entry name" value="WD40_repeat_dom_sf"/>
</dbReference>
<dbReference type="InterPro" id="IPR001680">
    <property type="entry name" value="WD40_rpt"/>
</dbReference>
<feature type="domain" description="Protein kinase" evidence="12">
    <location>
        <begin position="103"/>
        <end position="360"/>
    </location>
</feature>
<keyword evidence="3 9" id="KW-0853">WD repeat</keyword>
<dbReference type="GO" id="GO:0004674">
    <property type="term" value="F:protein serine/threonine kinase activity"/>
    <property type="evidence" value="ECO:0007669"/>
    <property type="project" value="UniProtKB-KW"/>
</dbReference>
<dbReference type="InterPro" id="IPR015943">
    <property type="entry name" value="WD40/YVTN_repeat-like_dom_sf"/>
</dbReference>
<evidence type="ECO:0000256" key="2">
    <source>
        <dbReference type="ARBA" id="ARBA00022527"/>
    </source>
</evidence>
<dbReference type="PANTHER" id="PTHR43289:SF6">
    <property type="entry name" value="SERINE_THREONINE-PROTEIN KINASE NEKL-3"/>
    <property type="match status" value="1"/>
</dbReference>
<evidence type="ECO:0000256" key="5">
    <source>
        <dbReference type="ARBA" id="ARBA00022737"/>
    </source>
</evidence>
<evidence type="ECO:0000256" key="8">
    <source>
        <dbReference type="ARBA" id="ARBA00022840"/>
    </source>
</evidence>
<keyword evidence="11" id="KW-0175">Coiled coil</keyword>
<keyword evidence="6 10" id="KW-0547">Nucleotide-binding</keyword>